<evidence type="ECO:0000256" key="2">
    <source>
        <dbReference type="ARBA" id="ARBA00004651"/>
    </source>
</evidence>
<keyword evidence="19" id="KW-1185">Reference proteome</keyword>
<feature type="modified residue" description="4-aspartylphosphate" evidence="14">
    <location>
        <position position="485"/>
    </location>
</feature>
<evidence type="ECO:0000256" key="9">
    <source>
        <dbReference type="ARBA" id="ARBA00022777"/>
    </source>
</evidence>
<dbReference type="SUPFAM" id="SSF52172">
    <property type="entry name" value="CheY-like"/>
    <property type="match status" value="2"/>
</dbReference>
<dbReference type="InterPro" id="IPR003594">
    <property type="entry name" value="HATPase_dom"/>
</dbReference>
<dbReference type="SUPFAM" id="SSF47384">
    <property type="entry name" value="Homodimeric domain of signal transducing histidine kinase"/>
    <property type="match status" value="1"/>
</dbReference>
<dbReference type="RefSeq" id="WP_129048451.1">
    <property type="nucleotide sequence ID" value="NZ_SDHX01000002.1"/>
</dbReference>
<dbReference type="AlphaFoldDB" id="A0A4Q1C3F8"/>
<dbReference type="InterPro" id="IPR011006">
    <property type="entry name" value="CheY-like_superfamily"/>
</dbReference>
<accession>A0A4Q1C3F8</accession>
<dbReference type="PANTHER" id="PTHR45339:SF1">
    <property type="entry name" value="HYBRID SIGNAL TRANSDUCTION HISTIDINE KINASE J"/>
    <property type="match status" value="1"/>
</dbReference>
<keyword evidence="13" id="KW-0472">Membrane</keyword>
<keyword evidence="5 14" id="KW-0597">Phosphoprotein</keyword>
<keyword evidence="6" id="KW-0808">Transferase</keyword>
<dbReference type="EMBL" id="SDHX01000002">
    <property type="protein sequence ID" value="RXK52861.1"/>
    <property type="molecule type" value="Genomic_DNA"/>
</dbReference>
<evidence type="ECO:0000313" key="18">
    <source>
        <dbReference type="EMBL" id="RXK52861.1"/>
    </source>
</evidence>
<evidence type="ECO:0000256" key="11">
    <source>
        <dbReference type="ARBA" id="ARBA00022989"/>
    </source>
</evidence>
<feature type="domain" description="Response regulatory" evidence="17">
    <location>
        <begin position="435"/>
        <end position="547"/>
    </location>
</feature>
<keyword evidence="15" id="KW-0175">Coiled coil</keyword>
<proteinExistence type="predicted"/>
<dbReference type="InterPro" id="IPR005467">
    <property type="entry name" value="His_kinase_dom"/>
</dbReference>
<evidence type="ECO:0000256" key="15">
    <source>
        <dbReference type="SAM" id="Coils"/>
    </source>
</evidence>
<dbReference type="InterPro" id="IPR003661">
    <property type="entry name" value="HisK_dim/P_dom"/>
</dbReference>
<dbReference type="Gene3D" id="3.30.565.10">
    <property type="entry name" value="Histidine kinase-like ATPase, C-terminal domain"/>
    <property type="match status" value="1"/>
</dbReference>
<dbReference type="SMART" id="SM00448">
    <property type="entry name" value="REC"/>
    <property type="match status" value="2"/>
</dbReference>
<dbReference type="SMART" id="SM00388">
    <property type="entry name" value="HisKA"/>
    <property type="match status" value="1"/>
</dbReference>
<feature type="domain" description="Histidine kinase" evidence="16">
    <location>
        <begin position="191"/>
        <end position="415"/>
    </location>
</feature>
<dbReference type="CDD" id="cd00082">
    <property type="entry name" value="HisKA"/>
    <property type="match status" value="1"/>
</dbReference>
<dbReference type="Pfam" id="PF02518">
    <property type="entry name" value="HATPase_c"/>
    <property type="match status" value="1"/>
</dbReference>
<reference evidence="18 19" key="1">
    <citation type="submission" date="2019-01" db="EMBL/GenBank/DDBJ databases">
        <title>Lacunisphaera sp. strain TWA-58.</title>
        <authorList>
            <person name="Chen W.-M."/>
        </authorList>
    </citation>
    <scope>NUCLEOTIDE SEQUENCE [LARGE SCALE GENOMIC DNA]</scope>
    <source>
        <strain evidence="18 19">TWA-58</strain>
    </source>
</reference>
<dbReference type="Gene3D" id="3.40.50.2300">
    <property type="match status" value="2"/>
</dbReference>
<evidence type="ECO:0000256" key="3">
    <source>
        <dbReference type="ARBA" id="ARBA00012438"/>
    </source>
</evidence>
<evidence type="ECO:0000256" key="5">
    <source>
        <dbReference type="ARBA" id="ARBA00022553"/>
    </source>
</evidence>
<evidence type="ECO:0000256" key="8">
    <source>
        <dbReference type="ARBA" id="ARBA00022741"/>
    </source>
</evidence>
<dbReference type="InterPro" id="IPR001789">
    <property type="entry name" value="Sig_transdc_resp-reg_receiver"/>
</dbReference>
<feature type="domain" description="Response regulatory" evidence="17">
    <location>
        <begin position="571"/>
        <end position="689"/>
    </location>
</feature>
<dbReference type="FunFam" id="1.10.287.130:FF:000003">
    <property type="entry name" value="Histidine kinase"/>
    <property type="match status" value="1"/>
</dbReference>
<dbReference type="InterPro" id="IPR035965">
    <property type="entry name" value="PAS-like_dom_sf"/>
</dbReference>
<dbReference type="InterPro" id="IPR036890">
    <property type="entry name" value="HATPase_C_sf"/>
</dbReference>
<gene>
    <name evidence="18" type="ORF">ESB00_14200</name>
</gene>
<evidence type="ECO:0000313" key="19">
    <source>
        <dbReference type="Proteomes" id="UP000290218"/>
    </source>
</evidence>
<dbReference type="InterPro" id="IPR036097">
    <property type="entry name" value="HisK_dim/P_sf"/>
</dbReference>
<evidence type="ECO:0000256" key="12">
    <source>
        <dbReference type="ARBA" id="ARBA00023012"/>
    </source>
</evidence>
<keyword evidence="10" id="KW-0067">ATP-binding</keyword>
<dbReference type="Pfam" id="PF00512">
    <property type="entry name" value="HisKA"/>
    <property type="match status" value="1"/>
</dbReference>
<keyword evidence="11" id="KW-1133">Transmembrane helix</keyword>
<keyword evidence="12" id="KW-0902">Two-component regulatory system</keyword>
<name>A0A4Q1C3F8_9BACT</name>
<dbReference type="Gene3D" id="1.10.287.130">
    <property type="match status" value="1"/>
</dbReference>
<evidence type="ECO:0000256" key="14">
    <source>
        <dbReference type="PROSITE-ProRule" id="PRU00169"/>
    </source>
</evidence>
<evidence type="ECO:0000256" key="6">
    <source>
        <dbReference type="ARBA" id="ARBA00022679"/>
    </source>
</evidence>
<dbReference type="PRINTS" id="PR00344">
    <property type="entry name" value="BCTRLSENSOR"/>
</dbReference>
<dbReference type="SUPFAM" id="SSF55785">
    <property type="entry name" value="PYP-like sensor domain (PAS domain)"/>
    <property type="match status" value="1"/>
</dbReference>
<dbReference type="GO" id="GO:0000155">
    <property type="term" value="F:phosphorelay sensor kinase activity"/>
    <property type="evidence" value="ECO:0007669"/>
    <property type="project" value="InterPro"/>
</dbReference>
<dbReference type="CDD" id="cd16922">
    <property type="entry name" value="HATPase_EvgS-ArcB-TorS-like"/>
    <property type="match status" value="1"/>
</dbReference>
<dbReference type="GO" id="GO:0005886">
    <property type="term" value="C:plasma membrane"/>
    <property type="evidence" value="ECO:0007669"/>
    <property type="project" value="UniProtKB-SubCell"/>
</dbReference>
<dbReference type="CDD" id="cd17546">
    <property type="entry name" value="REC_hyHK_CKI1_RcsC-like"/>
    <property type="match status" value="1"/>
</dbReference>
<sequence length="700" mass="75753">MDFPATACRASGWSPPHLPTEPAARDFPLNEILQTLPVGLGWQPADPSGAFWSNEALTRLTGLAREVLVSLDGVGAAIFPEDQAAYSAGLAQLRTGQADELNLELRCQLPEGIAWRQLTLQHRRPAGDAPGGLLLTLTDISERKQHQEEIQRAVECAESLNQQIEIAMDRAQTAVVEANLANVAKSQFLATMSHEIRTPMNGIIGMTAILLETTLTREQRDFAETIRLSGEALLTIINDILDFSKIESGKLELERADFALRDCVEGALDLMAARAGEKRLDLLYEIADGTPAMVRSDITRLRQIILNLVGNALKFTDKGEVVVRVQPESGGMVEDGPVSLHISVRDTGIGIPPDAIGRLFQSFSQVDASTTRKYGGTGLGLAISKKLSELMGGRMWVESEVGVGSVFQFTVTLGALPGTARPDPQAARALLAGKRILVVDDNATSRMIMIDQLLRWGLEPHAVGSGEDALAVVAGERRFDFALIDAQMPGMDGGTLARKLQETESTRTLPILLLAALGHRAPEGLRVRLVPKPFKPAALYEGLSAVLLGEKADARSGAAVSVTPASTTNVRLLLAEDNAVNQKVAVNLLKNIGYQTDVVWNGVEVLSALEKQEYDIVFLDMQMPEMDGLEAARRLVEMRPKSKSRPWIIALTANAMVGDREQCLAAGMDDYITKPIKKAELAAALDYGRTMLAKRRGMPA</sequence>
<dbReference type="EC" id="2.7.13.3" evidence="3"/>
<dbReference type="FunFam" id="3.30.565.10:FF:000010">
    <property type="entry name" value="Sensor histidine kinase RcsC"/>
    <property type="match status" value="1"/>
</dbReference>
<feature type="modified residue" description="4-aspartylphosphate" evidence="14">
    <location>
        <position position="620"/>
    </location>
</feature>
<protein>
    <recommendedName>
        <fullName evidence="3">histidine kinase</fullName>
        <ecNumber evidence="3">2.7.13.3</ecNumber>
    </recommendedName>
</protein>
<dbReference type="GO" id="GO:0005524">
    <property type="term" value="F:ATP binding"/>
    <property type="evidence" value="ECO:0007669"/>
    <property type="project" value="UniProtKB-KW"/>
</dbReference>
<evidence type="ECO:0000256" key="13">
    <source>
        <dbReference type="ARBA" id="ARBA00023136"/>
    </source>
</evidence>
<dbReference type="Pfam" id="PF00072">
    <property type="entry name" value="Response_reg"/>
    <property type="match status" value="2"/>
</dbReference>
<evidence type="ECO:0000259" key="17">
    <source>
        <dbReference type="PROSITE" id="PS50110"/>
    </source>
</evidence>
<dbReference type="OrthoDB" id="9815750at2"/>
<evidence type="ECO:0000256" key="10">
    <source>
        <dbReference type="ARBA" id="ARBA00022840"/>
    </source>
</evidence>
<keyword evidence="9" id="KW-0418">Kinase</keyword>
<comment type="caution">
    <text evidence="18">The sequence shown here is derived from an EMBL/GenBank/DDBJ whole genome shotgun (WGS) entry which is preliminary data.</text>
</comment>
<dbReference type="SUPFAM" id="SSF55874">
    <property type="entry name" value="ATPase domain of HSP90 chaperone/DNA topoisomerase II/histidine kinase"/>
    <property type="match status" value="1"/>
</dbReference>
<organism evidence="18 19">
    <name type="scientific">Oleiharenicola lentus</name>
    <dbReference type="NCBI Taxonomy" id="2508720"/>
    <lineage>
        <taxon>Bacteria</taxon>
        <taxon>Pseudomonadati</taxon>
        <taxon>Verrucomicrobiota</taxon>
        <taxon>Opitutia</taxon>
        <taxon>Opitutales</taxon>
        <taxon>Opitutaceae</taxon>
        <taxon>Oleiharenicola</taxon>
    </lineage>
</organism>
<evidence type="ECO:0000256" key="1">
    <source>
        <dbReference type="ARBA" id="ARBA00000085"/>
    </source>
</evidence>
<evidence type="ECO:0000256" key="4">
    <source>
        <dbReference type="ARBA" id="ARBA00022475"/>
    </source>
</evidence>
<dbReference type="PROSITE" id="PS50110">
    <property type="entry name" value="RESPONSE_REGULATORY"/>
    <property type="match status" value="2"/>
</dbReference>
<dbReference type="InterPro" id="IPR004358">
    <property type="entry name" value="Sig_transdc_His_kin-like_C"/>
</dbReference>
<evidence type="ECO:0000259" key="16">
    <source>
        <dbReference type="PROSITE" id="PS50109"/>
    </source>
</evidence>
<evidence type="ECO:0000256" key="7">
    <source>
        <dbReference type="ARBA" id="ARBA00022692"/>
    </source>
</evidence>
<dbReference type="Proteomes" id="UP000290218">
    <property type="component" value="Unassembled WGS sequence"/>
</dbReference>
<keyword evidence="8" id="KW-0547">Nucleotide-binding</keyword>
<dbReference type="PANTHER" id="PTHR45339">
    <property type="entry name" value="HYBRID SIGNAL TRANSDUCTION HISTIDINE KINASE J"/>
    <property type="match status" value="1"/>
</dbReference>
<dbReference type="SMART" id="SM00387">
    <property type="entry name" value="HATPase_c"/>
    <property type="match status" value="1"/>
</dbReference>
<keyword evidence="7" id="KW-0812">Transmembrane</keyword>
<keyword evidence="4" id="KW-1003">Cell membrane</keyword>
<dbReference type="Gene3D" id="3.30.450.20">
    <property type="entry name" value="PAS domain"/>
    <property type="match status" value="1"/>
</dbReference>
<comment type="subcellular location">
    <subcellularLocation>
        <location evidence="2">Cell membrane</location>
        <topology evidence="2">Multi-pass membrane protein</topology>
    </subcellularLocation>
</comment>
<comment type="catalytic activity">
    <reaction evidence="1">
        <text>ATP + protein L-histidine = ADP + protein N-phospho-L-histidine.</text>
        <dbReference type="EC" id="2.7.13.3"/>
    </reaction>
</comment>
<feature type="coiled-coil region" evidence="15">
    <location>
        <begin position="143"/>
        <end position="174"/>
    </location>
</feature>
<dbReference type="PROSITE" id="PS50109">
    <property type="entry name" value="HIS_KIN"/>
    <property type="match status" value="1"/>
</dbReference>